<feature type="domain" description="Gfo/Idh/MocA-like oxidoreductase N-terminal" evidence="2">
    <location>
        <begin position="4"/>
        <end position="123"/>
    </location>
</feature>
<sequence length="352" mass="38120">MASLKVAVIGCGTIARSQHIPAYNRSEAAQIKYVIDVELERARSAAELCEGAIALADYREMLADEEVEAVSVCTPNAAHAPIAIDCLRAGKHVLCEKPAATTAQEARRMQEEARSSGRMLNIGVVNRFNSSVNRIKAMIEQGELGRIYHCYGSFRAHRSIPGLGGPFTTKSMSGGGVLIDWGVHFLDLMLYAIGQPQIETVSGATHGLLGRNLKEYAYVDMWAGPPDYGGVYDVEDFVTAFIRTSGPTLSLNGAWAQNIGESAMFVEFLGDKGGVKLDYGGGFTYYTARDGALCEVKPTFRMANAFQEEIDSFLSSIRTGIPNQAHIDRTIVTSEAMDAIYRSAAEGGEVRL</sequence>
<dbReference type="PANTHER" id="PTHR43818">
    <property type="entry name" value="BCDNA.GH03377"/>
    <property type="match status" value="1"/>
</dbReference>
<dbReference type="Gene3D" id="3.40.50.720">
    <property type="entry name" value="NAD(P)-binding Rossmann-like Domain"/>
    <property type="match status" value="1"/>
</dbReference>
<name>A0A7X0SM94_9BACL</name>
<dbReference type="Gene3D" id="3.30.360.10">
    <property type="entry name" value="Dihydrodipicolinate Reductase, domain 2"/>
    <property type="match status" value="1"/>
</dbReference>
<protein>
    <submittedName>
        <fullName evidence="4">Gfo/Idh/MocA family oxidoreductase</fullName>
    </submittedName>
</protein>
<evidence type="ECO:0000313" key="5">
    <source>
        <dbReference type="Proteomes" id="UP000564644"/>
    </source>
</evidence>
<dbReference type="InterPro" id="IPR000683">
    <property type="entry name" value="Gfo/Idh/MocA-like_OxRdtase_N"/>
</dbReference>
<evidence type="ECO:0000256" key="1">
    <source>
        <dbReference type="ARBA" id="ARBA00023002"/>
    </source>
</evidence>
<comment type="caution">
    <text evidence="4">The sequence shown here is derived from an EMBL/GenBank/DDBJ whole genome shotgun (WGS) entry which is preliminary data.</text>
</comment>
<organism evidence="4 5">
    <name type="scientific">Cohnella zeiphila</name>
    <dbReference type="NCBI Taxonomy" id="2761120"/>
    <lineage>
        <taxon>Bacteria</taxon>
        <taxon>Bacillati</taxon>
        <taxon>Bacillota</taxon>
        <taxon>Bacilli</taxon>
        <taxon>Bacillales</taxon>
        <taxon>Paenibacillaceae</taxon>
        <taxon>Cohnella</taxon>
    </lineage>
</organism>
<evidence type="ECO:0000259" key="3">
    <source>
        <dbReference type="Pfam" id="PF22725"/>
    </source>
</evidence>
<dbReference type="Pfam" id="PF22725">
    <property type="entry name" value="GFO_IDH_MocA_C3"/>
    <property type="match status" value="1"/>
</dbReference>
<dbReference type="AlphaFoldDB" id="A0A7X0SM94"/>
<dbReference type="GO" id="GO:0016491">
    <property type="term" value="F:oxidoreductase activity"/>
    <property type="evidence" value="ECO:0007669"/>
    <property type="project" value="UniProtKB-KW"/>
</dbReference>
<evidence type="ECO:0000313" key="4">
    <source>
        <dbReference type="EMBL" id="MBB6731295.1"/>
    </source>
</evidence>
<evidence type="ECO:0000259" key="2">
    <source>
        <dbReference type="Pfam" id="PF01408"/>
    </source>
</evidence>
<dbReference type="InterPro" id="IPR036291">
    <property type="entry name" value="NAD(P)-bd_dom_sf"/>
</dbReference>
<dbReference type="Proteomes" id="UP000564644">
    <property type="component" value="Unassembled WGS sequence"/>
</dbReference>
<dbReference type="SUPFAM" id="SSF51735">
    <property type="entry name" value="NAD(P)-binding Rossmann-fold domains"/>
    <property type="match status" value="1"/>
</dbReference>
<dbReference type="InterPro" id="IPR055170">
    <property type="entry name" value="GFO_IDH_MocA-like_dom"/>
</dbReference>
<accession>A0A7X0SM94</accession>
<dbReference type="GO" id="GO:0000166">
    <property type="term" value="F:nucleotide binding"/>
    <property type="evidence" value="ECO:0007669"/>
    <property type="project" value="InterPro"/>
</dbReference>
<dbReference type="EMBL" id="JACJVO010000010">
    <property type="protein sequence ID" value="MBB6731295.1"/>
    <property type="molecule type" value="Genomic_DNA"/>
</dbReference>
<dbReference type="RefSeq" id="WP_185128961.1">
    <property type="nucleotide sequence ID" value="NZ_JACJVO010000010.1"/>
</dbReference>
<keyword evidence="1" id="KW-0560">Oxidoreductase</keyword>
<dbReference type="PANTHER" id="PTHR43818:SF11">
    <property type="entry name" value="BCDNA.GH03377"/>
    <property type="match status" value="1"/>
</dbReference>
<dbReference type="Pfam" id="PF01408">
    <property type="entry name" value="GFO_IDH_MocA"/>
    <property type="match status" value="1"/>
</dbReference>
<proteinExistence type="predicted"/>
<keyword evidence="5" id="KW-1185">Reference proteome</keyword>
<dbReference type="InterPro" id="IPR050463">
    <property type="entry name" value="Gfo/Idh/MocA_oxidrdct_glycsds"/>
</dbReference>
<dbReference type="SUPFAM" id="SSF55347">
    <property type="entry name" value="Glyceraldehyde-3-phosphate dehydrogenase-like, C-terminal domain"/>
    <property type="match status" value="1"/>
</dbReference>
<feature type="domain" description="GFO/IDH/MocA-like oxidoreductase" evidence="3">
    <location>
        <begin position="133"/>
        <end position="275"/>
    </location>
</feature>
<gene>
    <name evidence="4" type="ORF">H7C18_10285</name>
</gene>
<reference evidence="4 5" key="1">
    <citation type="submission" date="2020-08" db="EMBL/GenBank/DDBJ databases">
        <title>Cohnella phylogeny.</title>
        <authorList>
            <person name="Dunlap C."/>
        </authorList>
    </citation>
    <scope>NUCLEOTIDE SEQUENCE [LARGE SCALE GENOMIC DNA]</scope>
    <source>
        <strain evidence="4 5">CBP 2801</strain>
    </source>
</reference>